<dbReference type="CDD" id="cd04269">
    <property type="entry name" value="ZnMc_adamalysin_II_like"/>
    <property type="match status" value="1"/>
</dbReference>
<dbReference type="PRINTS" id="PR00289">
    <property type="entry name" value="DISINTEGRIN"/>
</dbReference>
<reference evidence="14" key="1">
    <citation type="thesis" date="2020" institute="ProQuest LLC" country="789 East Eisenhower Parkway, Ann Arbor, MI, USA">
        <title>Comparative Genomics and Chromosome Evolution.</title>
        <authorList>
            <person name="Mudd A.B."/>
        </authorList>
    </citation>
    <scope>NUCLEOTIDE SEQUENCE</scope>
    <source>
        <strain evidence="14">Female2</strain>
        <tissue evidence="14">Blood</tissue>
    </source>
</reference>
<keyword evidence="4 9" id="KW-0472">Membrane</keyword>
<dbReference type="PROSITE" id="PS50026">
    <property type="entry name" value="EGF_3"/>
    <property type="match status" value="1"/>
</dbReference>
<proteinExistence type="predicted"/>
<evidence type="ECO:0000256" key="1">
    <source>
        <dbReference type="ARBA" id="ARBA00004479"/>
    </source>
</evidence>
<dbReference type="OrthoDB" id="5951731at2759"/>
<sequence>MGAAGTRTVIVALILPLLSAPAWALGPQYGEPVTAFWLQNGRAKRSANPQEKVTPDRGEIMVMVEERQFILEVERNHLLFAPGYTETHYTEDGQMVTVSPNHTDHCYYHGQVRNYEGSSVALTACNGISGLIVFNANDSYYLSAPSVPSNETHRLVRTQHLPIRGGRCGSDGHFGDAPSHQQDFMAHLGHNRVRRNVWMAQKYMELYLVADYTMFAKQNMNLGSTKQRVVEIANYVHKFYMSVNIKVALIGLEVWTERNHCDVTDDANQTLKSFLQWKQKLKSRKKHDNAQLITGATFRGTTIGMATLEGMCTNENSGGISMDHSDVAIGAAATMAHEIGHNFGMSHDSVGCCVEATPEEGGCIMAAATGLPFPSKFSSCSQQQLMSYFRKGGGMCLFNMPNTKDLVMGKKCGNGFLEEGEQCDCGEPGECINPCCNANSCTLKEGAQCAHGECCQDCKLKSAGTLCREMSGSCDLPEFCKGDAPFCPPNVYMLDGSSCGYEEAYCSNGMCLTHRQQCIHLWGSGALVAPDVCFEEVNKAGDKYGNCGTIGTEQYIKCMAKDAKCGKIQCQTNVEKPRDPNMVKIGNTVMVNGYKVKCDGLYSYSVQDEEGDPGLVMSGTKCGDGMVCRDRRCQNASFSELDQCMSKCNGHGVCNSNRKCHCHSGWAPPYCDSPGRGGSEDSGPAPDDFSEGLTVFLVLLFLFCLLVVAFGMFYWYRKPGSLLNKWLRKSKAKCNTWLEMSPELGFISQPAGA</sequence>
<keyword evidence="5 7" id="KW-1015">Disulfide bond</keyword>
<feature type="active site" evidence="8">
    <location>
        <position position="338"/>
    </location>
</feature>
<dbReference type="GO" id="GO:0006508">
    <property type="term" value="P:proteolysis"/>
    <property type="evidence" value="ECO:0007669"/>
    <property type="project" value="InterPro"/>
</dbReference>
<feature type="binding site" evidence="8">
    <location>
        <position position="347"/>
    </location>
    <ligand>
        <name>Zn(2+)</name>
        <dbReference type="ChEBI" id="CHEBI:29105"/>
        <note>catalytic</note>
    </ligand>
</feature>
<name>A0A8T2KBG3_9PIPI</name>
<keyword evidence="15" id="KW-1185">Reference proteome</keyword>
<dbReference type="GO" id="GO:0004222">
    <property type="term" value="F:metalloendopeptidase activity"/>
    <property type="evidence" value="ECO:0007669"/>
    <property type="project" value="InterPro"/>
</dbReference>
<feature type="domain" description="EGF-like" evidence="11">
    <location>
        <begin position="640"/>
        <end position="672"/>
    </location>
</feature>
<feature type="signal peptide" evidence="10">
    <location>
        <begin position="1"/>
        <end position="24"/>
    </location>
</feature>
<keyword evidence="7" id="KW-0245">EGF-like domain</keyword>
<dbReference type="Pfam" id="PF01421">
    <property type="entry name" value="Reprolysin"/>
    <property type="match status" value="1"/>
</dbReference>
<evidence type="ECO:0000256" key="9">
    <source>
        <dbReference type="SAM" id="Phobius"/>
    </source>
</evidence>
<dbReference type="SUPFAM" id="SSF57552">
    <property type="entry name" value="Blood coagulation inhibitor (disintegrin)"/>
    <property type="match status" value="1"/>
</dbReference>
<dbReference type="FunFam" id="3.40.390.10:FF:000002">
    <property type="entry name" value="Disintegrin and metalloproteinase domain-containing protein 22"/>
    <property type="match status" value="1"/>
</dbReference>
<comment type="subcellular location">
    <subcellularLocation>
        <location evidence="1">Membrane</location>
        <topology evidence="1">Single-pass type I membrane protein</topology>
    </subcellularLocation>
</comment>
<feature type="disulfide bond" evidence="6">
    <location>
        <begin position="467"/>
        <end position="487"/>
    </location>
</feature>
<dbReference type="Gene3D" id="4.10.70.10">
    <property type="entry name" value="Disintegrin domain"/>
    <property type="match status" value="1"/>
</dbReference>
<evidence type="ECO:0000259" key="12">
    <source>
        <dbReference type="PROSITE" id="PS50214"/>
    </source>
</evidence>
<dbReference type="GO" id="GO:0046872">
    <property type="term" value="F:metal ion binding"/>
    <property type="evidence" value="ECO:0007669"/>
    <property type="project" value="UniProtKB-KW"/>
</dbReference>
<dbReference type="InterPro" id="IPR034027">
    <property type="entry name" value="Reprolysin_adamalysin"/>
</dbReference>
<comment type="caution">
    <text evidence="7">Lacks conserved residue(s) required for the propagation of feature annotation.</text>
</comment>
<evidence type="ECO:0000313" key="14">
    <source>
        <dbReference type="EMBL" id="KAG8453244.1"/>
    </source>
</evidence>
<evidence type="ECO:0000256" key="10">
    <source>
        <dbReference type="SAM" id="SignalP"/>
    </source>
</evidence>
<dbReference type="Gene3D" id="3.40.390.10">
    <property type="entry name" value="Collagenase (Catalytic Domain)"/>
    <property type="match status" value="1"/>
</dbReference>
<feature type="chain" id="PRO_5035894375" evidence="10">
    <location>
        <begin position="25"/>
        <end position="753"/>
    </location>
</feature>
<evidence type="ECO:0000259" key="11">
    <source>
        <dbReference type="PROSITE" id="PS50026"/>
    </source>
</evidence>
<evidence type="ECO:0000256" key="5">
    <source>
        <dbReference type="ARBA" id="ARBA00023157"/>
    </source>
</evidence>
<keyword evidence="10" id="KW-0732">Signal</keyword>
<evidence type="ECO:0000256" key="6">
    <source>
        <dbReference type="PROSITE-ProRule" id="PRU00068"/>
    </source>
</evidence>
<dbReference type="SMART" id="SM00608">
    <property type="entry name" value="ACR"/>
    <property type="match status" value="1"/>
</dbReference>
<dbReference type="InterPro" id="IPR006586">
    <property type="entry name" value="ADAM_Cys-rich"/>
</dbReference>
<keyword evidence="3 9" id="KW-1133">Transmembrane helix</keyword>
<dbReference type="AlphaFoldDB" id="A0A8T2KBG3"/>
<dbReference type="GO" id="GO:0016020">
    <property type="term" value="C:membrane"/>
    <property type="evidence" value="ECO:0007669"/>
    <property type="project" value="UniProtKB-SubCell"/>
</dbReference>
<dbReference type="FunFam" id="4.10.70.10:FF:000001">
    <property type="entry name" value="Disintegrin and metalloproteinase domain-containing protein 22"/>
    <property type="match status" value="1"/>
</dbReference>
<dbReference type="EMBL" id="JAACNH010000001">
    <property type="protein sequence ID" value="KAG8453244.1"/>
    <property type="molecule type" value="Genomic_DNA"/>
</dbReference>
<dbReference type="InterPro" id="IPR036436">
    <property type="entry name" value="Disintegrin_dom_sf"/>
</dbReference>
<dbReference type="InterPro" id="IPR001590">
    <property type="entry name" value="Peptidase_M12B"/>
</dbReference>
<gene>
    <name evidence="14" type="ORF">GDO86_000032</name>
</gene>
<dbReference type="InterPro" id="IPR002870">
    <property type="entry name" value="Peptidase_M12B_N"/>
</dbReference>
<feature type="binding site" evidence="8">
    <location>
        <position position="341"/>
    </location>
    <ligand>
        <name>Zn(2+)</name>
        <dbReference type="ChEBI" id="CHEBI:29105"/>
        <note>catalytic</note>
    </ligand>
</feature>
<dbReference type="InterPro" id="IPR001762">
    <property type="entry name" value="Disintegrin_dom"/>
</dbReference>
<dbReference type="PANTHER" id="PTHR11905:SF38">
    <property type="entry name" value="DISINTEGRIN AND METALLOPROTEINASE DOMAIN-CONTAINING PROTEIN 33"/>
    <property type="match status" value="1"/>
</dbReference>
<dbReference type="PROSITE" id="PS00427">
    <property type="entry name" value="DISINTEGRIN_1"/>
    <property type="match status" value="1"/>
</dbReference>
<dbReference type="SUPFAM" id="SSF55486">
    <property type="entry name" value="Metalloproteases ('zincins'), catalytic domain"/>
    <property type="match status" value="1"/>
</dbReference>
<dbReference type="Pfam" id="PF00200">
    <property type="entry name" value="Disintegrin"/>
    <property type="match status" value="1"/>
</dbReference>
<dbReference type="PROSITE" id="PS01186">
    <property type="entry name" value="EGF_2"/>
    <property type="match status" value="1"/>
</dbReference>
<dbReference type="InterPro" id="IPR018358">
    <property type="entry name" value="Disintegrin_CS"/>
</dbReference>
<protein>
    <submittedName>
        <fullName evidence="14">Uncharacterized protein</fullName>
    </submittedName>
</protein>
<keyword evidence="2 9" id="KW-0812">Transmembrane</keyword>
<dbReference type="InterPro" id="IPR000742">
    <property type="entry name" value="EGF"/>
</dbReference>
<feature type="transmembrane region" description="Helical" evidence="9">
    <location>
        <begin position="693"/>
        <end position="716"/>
    </location>
</feature>
<keyword evidence="8" id="KW-0479">Metal-binding</keyword>
<evidence type="ECO:0000256" key="3">
    <source>
        <dbReference type="ARBA" id="ARBA00022989"/>
    </source>
</evidence>
<feature type="domain" description="Disintegrin" evidence="12">
    <location>
        <begin position="409"/>
        <end position="495"/>
    </location>
</feature>
<feature type="domain" description="Peptidase M12B" evidence="13">
    <location>
        <begin position="202"/>
        <end position="401"/>
    </location>
</feature>
<dbReference type="Proteomes" id="UP000812440">
    <property type="component" value="Chromosome 1"/>
</dbReference>
<evidence type="ECO:0000256" key="4">
    <source>
        <dbReference type="ARBA" id="ARBA00023136"/>
    </source>
</evidence>
<organism evidence="14 15">
    <name type="scientific">Hymenochirus boettgeri</name>
    <name type="common">Congo dwarf clawed frog</name>
    <dbReference type="NCBI Taxonomy" id="247094"/>
    <lineage>
        <taxon>Eukaryota</taxon>
        <taxon>Metazoa</taxon>
        <taxon>Chordata</taxon>
        <taxon>Craniata</taxon>
        <taxon>Vertebrata</taxon>
        <taxon>Euteleostomi</taxon>
        <taxon>Amphibia</taxon>
        <taxon>Batrachia</taxon>
        <taxon>Anura</taxon>
        <taxon>Pipoidea</taxon>
        <taxon>Pipidae</taxon>
        <taxon>Pipinae</taxon>
        <taxon>Hymenochirus</taxon>
    </lineage>
</organism>
<evidence type="ECO:0000256" key="7">
    <source>
        <dbReference type="PROSITE-ProRule" id="PRU00076"/>
    </source>
</evidence>
<dbReference type="PANTHER" id="PTHR11905">
    <property type="entry name" value="ADAM A DISINTEGRIN AND METALLOPROTEASE DOMAIN"/>
    <property type="match status" value="1"/>
</dbReference>
<evidence type="ECO:0000256" key="8">
    <source>
        <dbReference type="PROSITE-ProRule" id="PRU00276"/>
    </source>
</evidence>
<accession>A0A8T2KBG3</accession>
<comment type="caution">
    <text evidence="14">The sequence shown here is derived from an EMBL/GenBank/DDBJ whole genome shotgun (WGS) entry which is preliminary data.</text>
</comment>
<evidence type="ECO:0000313" key="15">
    <source>
        <dbReference type="Proteomes" id="UP000812440"/>
    </source>
</evidence>
<dbReference type="PROSITE" id="PS50214">
    <property type="entry name" value="DISINTEGRIN_2"/>
    <property type="match status" value="1"/>
</dbReference>
<feature type="binding site" evidence="8">
    <location>
        <position position="337"/>
    </location>
    <ligand>
        <name>Zn(2+)</name>
        <dbReference type="ChEBI" id="CHEBI:29105"/>
        <note>catalytic</note>
    </ligand>
</feature>
<dbReference type="PROSITE" id="PS50215">
    <property type="entry name" value="ADAM_MEPRO"/>
    <property type="match status" value="1"/>
</dbReference>
<feature type="disulfide bond" evidence="7">
    <location>
        <begin position="644"/>
        <end position="654"/>
    </location>
</feature>
<keyword evidence="8" id="KW-0862">Zinc</keyword>
<dbReference type="SMART" id="SM00050">
    <property type="entry name" value="DISIN"/>
    <property type="match status" value="1"/>
</dbReference>
<evidence type="ECO:0000259" key="13">
    <source>
        <dbReference type="PROSITE" id="PS50215"/>
    </source>
</evidence>
<feature type="disulfide bond" evidence="7">
    <location>
        <begin position="662"/>
        <end position="671"/>
    </location>
</feature>
<evidence type="ECO:0000256" key="2">
    <source>
        <dbReference type="ARBA" id="ARBA00022692"/>
    </source>
</evidence>
<dbReference type="Pfam" id="PF08516">
    <property type="entry name" value="ADAM_CR"/>
    <property type="match status" value="1"/>
</dbReference>
<dbReference type="Pfam" id="PF01562">
    <property type="entry name" value="Pep_M12B_propep"/>
    <property type="match status" value="1"/>
</dbReference>
<dbReference type="InterPro" id="IPR024079">
    <property type="entry name" value="MetalloPept_cat_dom_sf"/>
</dbReference>